<proteinExistence type="inferred from homology"/>
<protein>
    <recommendedName>
        <fullName evidence="2">Parvulin-like PPIase</fullName>
    </recommendedName>
    <alternativeName>
        <fullName evidence="9">Peptidyl-prolyl cis-trans isomerase plp</fullName>
    </alternativeName>
    <alternativeName>
        <fullName evidence="12">Periplasmic chaperone PpiD</fullName>
    </alternativeName>
    <alternativeName>
        <fullName evidence="13">Periplasmic folding chaperone</fullName>
    </alternativeName>
    <alternativeName>
        <fullName evidence="10">Rotamase plp</fullName>
    </alternativeName>
</protein>
<comment type="subcellular location">
    <subcellularLocation>
        <location evidence="1">Cell inner membrane</location>
        <topology evidence="1">Single-pass type II membrane protein</topology>
        <orientation evidence="1">Periplasmic side</orientation>
    </subcellularLocation>
</comment>
<dbReference type="SUPFAM" id="SSF54534">
    <property type="entry name" value="FKBP-like"/>
    <property type="match status" value="1"/>
</dbReference>
<dbReference type="AlphaFoldDB" id="A0A7X1KQD3"/>
<evidence type="ECO:0000256" key="13">
    <source>
        <dbReference type="ARBA" id="ARBA00042775"/>
    </source>
</evidence>
<evidence type="ECO:0000256" key="2">
    <source>
        <dbReference type="ARBA" id="ARBA00018370"/>
    </source>
</evidence>
<dbReference type="SUPFAM" id="SSF109998">
    <property type="entry name" value="Triger factor/SurA peptide-binding domain-like"/>
    <property type="match status" value="1"/>
</dbReference>
<keyword evidence="4" id="KW-0997">Cell inner membrane</keyword>
<keyword evidence="7" id="KW-0472">Membrane</keyword>
<dbReference type="PANTHER" id="PTHR47529">
    <property type="entry name" value="PEPTIDYL-PROLYL CIS-TRANS ISOMERASE D"/>
    <property type="match status" value="1"/>
</dbReference>
<dbReference type="InterPro" id="IPR000297">
    <property type="entry name" value="PPIase_PpiC"/>
</dbReference>
<dbReference type="GO" id="GO:0003755">
    <property type="term" value="F:peptidyl-prolyl cis-trans isomerase activity"/>
    <property type="evidence" value="ECO:0007669"/>
    <property type="project" value="UniProtKB-KW"/>
</dbReference>
<keyword evidence="3" id="KW-1003">Cell membrane</keyword>
<keyword evidence="14" id="KW-0413">Isomerase</keyword>
<dbReference type="Gene3D" id="3.10.50.40">
    <property type="match status" value="1"/>
</dbReference>
<evidence type="ECO:0000256" key="8">
    <source>
        <dbReference type="ARBA" id="ARBA00023186"/>
    </source>
</evidence>
<evidence type="ECO:0000256" key="12">
    <source>
        <dbReference type="ARBA" id="ARBA00040743"/>
    </source>
</evidence>
<dbReference type="InterPro" id="IPR027304">
    <property type="entry name" value="Trigger_fact/SurA_dom_sf"/>
</dbReference>
<evidence type="ECO:0000256" key="1">
    <source>
        <dbReference type="ARBA" id="ARBA00004382"/>
    </source>
</evidence>
<comment type="similarity">
    <text evidence="11">Belongs to the PpiD chaperone family.</text>
</comment>
<dbReference type="Pfam" id="PF13624">
    <property type="entry name" value="SurA_N_3"/>
    <property type="match status" value="1"/>
</dbReference>
<evidence type="ECO:0000256" key="6">
    <source>
        <dbReference type="ARBA" id="ARBA00022989"/>
    </source>
</evidence>
<organism evidence="16 17">
    <name type="scientific">Novosphingobium piscinae</name>
    <dbReference type="NCBI Taxonomy" id="1507448"/>
    <lineage>
        <taxon>Bacteria</taxon>
        <taxon>Pseudomonadati</taxon>
        <taxon>Pseudomonadota</taxon>
        <taxon>Alphaproteobacteria</taxon>
        <taxon>Sphingomonadales</taxon>
        <taxon>Sphingomonadaceae</taxon>
        <taxon>Novosphingobium</taxon>
    </lineage>
</organism>
<dbReference type="RefSeq" id="WP_185679501.1">
    <property type="nucleotide sequence ID" value="NZ_JACLAX010000009.1"/>
</dbReference>
<dbReference type="PROSITE" id="PS50198">
    <property type="entry name" value="PPIC_PPIASE_2"/>
    <property type="match status" value="1"/>
</dbReference>
<gene>
    <name evidence="16" type="ORF">H7F53_10855</name>
</gene>
<evidence type="ECO:0000256" key="7">
    <source>
        <dbReference type="ARBA" id="ARBA00023136"/>
    </source>
</evidence>
<keyword evidence="17" id="KW-1185">Reference proteome</keyword>
<dbReference type="InterPro" id="IPR052029">
    <property type="entry name" value="PpiD_chaperone"/>
</dbReference>
<accession>A0A7X1KQD3</accession>
<evidence type="ECO:0000256" key="4">
    <source>
        <dbReference type="ARBA" id="ARBA00022519"/>
    </source>
</evidence>
<evidence type="ECO:0000256" key="9">
    <source>
        <dbReference type="ARBA" id="ARBA00030642"/>
    </source>
</evidence>
<keyword evidence="8" id="KW-0143">Chaperone</keyword>
<evidence type="ECO:0000256" key="3">
    <source>
        <dbReference type="ARBA" id="ARBA00022475"/>
    </source>
</evidence>
<name>A0A7X1KQD3_9SPHN</name>
<dbReference type="EMBL" id="JACLAX010000009">
    <property type="protein sequence ID" value="MBC2669644.1"/>
    <property type="molecule type" value="Genomic_DNA"/>
</dbReference>
<dbReference type="GO" id="GO:0005886">
    <property type="term" value="C:plasma membrane"/>
    <property type="evidence" value="ECO:0007669"/>
    <property type="project" value="UniProtKB-SubCell"/>
</dbReference>
<sequence length="645" mass="67223">MLHFFRSFMHSKIGVVFALIFLALIALAFAAGDVAGMRNAVTGNDGRVATVGGRGVDASELAQAATSAVEQLKRDNPRLMMKAFVAGGGLGTVLDQTIDRAAIAEFGERHGVIASDRLVDSEIAKIPAFQGPDGKFSDAAFRALLAQRGLTEATVRRELADGLIARQLLTPAALGARMPGGLVLRYAALFAERRTGTIALLPAAAFAPPAAPAEAEVTAYYNANRARYARPERRTVRFAVFDETALKSVPAPTEAEIAARYTANKAAYAPSEDRRVSQLILPTEAAAKAVLAELAGGRTLEAAASAKGLAVAKLGPLNRAALANQANDAVASAAFGTTAGKTAGPVRGPLGWVVLRVDAIDAKPGKSLDQARPEILAELSLQKRRAALTDFSAKVEDEFDNGASLGDVAKELALTITETPALTADGQVFGTAGQKAPAELARVLATAFAMEREGQPQLAEIEPGKTFIVFDVSRITPSAPAPLAEIKPQVMTDLLLQKGAAAAKAAAEKVLGQVKQGQELGAAVAALGVPRVPPVDRIELGREDLARQGQQVPPALALLFSMAKGTTKVLAAPGNQGWFVVSLAQIVPGDPARVAPMLPAAARELSGLTGREYAAQLRAAIRQEVGVKRNQAAIDAVARRLVGTN</sequence>
<dbReference type="PANTHER" id="PTHR47529:SF1">
    <property type="entry name" value="PERIPLASMIC CHAPERONE PPID"/>
    <property type="match status" value="1"/>
</dbReference>
<evidence type="ECO:0000256" key="14">
    <source>
        <dbReference type="PROSITE-ProRule" id="PRU00278"/>
    </source>
</evidence>
<dbReference type="Proteomes" id="UP000551327">
    <property type="component" value="Unassembled WGS sequence"/>
</dbReference>
<reference evidence="16 17" key="1">
    <citation type="submission" date="2020-08" db="EMBL/GenBank/DDBJ databases">
        <title>The genome sequence of type strain Novosphingobium piscinae KCTC 42194.</title>
        <authorList>
            <person name="Liu Y."/>
        </authorList>
    </citation>
    <scope>NUCLEOTIDE SEQUENCE [LARGE SCALE GENOMIC DNA]</scope>
    <source>
        <strain evidence="16 17">KCTC 42194</strain>
    </source>
</reference>
<evidence type="ECO:0000256" key="5">
    <source>
        <dbReference type="ARBA" id="ARBA00022692"/>
    </source>
</evidence>
<comment type="caution">
    <text evidence="16">The sequence shown here is derived from an EMBL/GenBank/DDBJ whole genome shotgun (WGS) entry which is preliminary data.</text>
</comment>
<dbReference type="Pfam" id="PF13145">
    <property type="entry name" value="Rotamase_2"/>
    <property type="match status" value="1"/>
</dbReference>
<dbReference type="Gene3D" id="1.10.4030.10">
    <property type="entry name" value="Porin chaperone SurA, peptide-binding domain"/>
    <property type="match status" value="1"/>
</dbReference>
<evidence type="ECO:0000256" key="10">
    <source>
        <dbReference type="ARBA" id="ARBA00031484"/>
    </source>
</evidence>
<keyword evidence="14" id="KW-0697">Rotamase</keyword>
<evidence type="ECO:0000313" key="16">
    <source>
        <dbReference type="EMBL" id="MBC2669644.1"/>
    </source>
</evidence>
<dbReference type="InterPro" id="IPR046357">
    <property type="entry name" value="PPIase_dom_sf"/>
</dbReference>
<keyword evidence="5" id="KW-0812">Transmembrane</keyword>
<evidence type="ECO:0000256" key="11">
    <source>
        <dbReference type="ARBA" id="ARBA00038408"/>
    </source>
</evidence>
<evidence type="ECO:0000313" key="17">
    <source>
        <dbReference type="Proteomes" id="UP000551327"/>
    </source>
</evidence>
<keyword evidence="6" id="KW-1133">Transmembrane helix</keyword>
<feature type="domain" description="PpiC" evidence="15">
    <location>
        <begin position="271"/>
        <end position="359"/>
    </location>
</feature>
<evidence type="ECO:0000259" key="15">
    <source>
        <dbReference type="PROSITE" id="PS50198"/>
    </source>
</evidence>